<keyword evidence="1" id="KW-0812">Transmembrane</keyword>
<protein>
    <recommendedName>
        <fullName evidence="4">Transmembrane protein</fullName>
    </recommendedName>
</protein>
<dbReference type="Proteomes" id="UP000692954">
    <property type="component" value="Unassembled WGS sequence"/>
</dbReference>
<accession>A0A8S1KYS0</accession>
<reference evidence="2" key="1">
    <citation type="submission" date="2021-01" db="EMBL/GenBank/DDBJ databases">
        <authorList>
            <consortium name="Genoscope - CEA"/>
            <person name="William W."/>
        </authorList>
    </citation>
    <scope>NUCLEOTIDE SEQUENCE</scope>
</reference>
<organism evidence="2 3">
    <name type="scientific">Paramecium sonneborni</name>
    <dbReference type="NCBI Taxonomy" id="65129"/>
    <lineage>
        <taxon>Eukaryota</taxon>
        <taxon>Sar</taxon>
        <taxon>Alveolata</taxon>
        <taxon>Ciliophora</taxon>
        <taxon>Intramacronucleata</taxon>
        <taxon>Oligohymenophorea</taxon>
        <taxon>Peniculida</taxon>
        <taxon>Parameciidae</taxon>
        <taxon>Paramecium</taxon>
    </lineage>
</organism>
<evidence type="ECO:0000256" key="1">
    <source>
        <dbReference type="SAM" id="Phobius"/>
    </source>
</evidence>
<evidence type="ECO:0000313" key="3">
    <source>
        <dbReference type="Proteomes" id="UP000692954"/>
    </source>
</evidence>
<evidence type="ECO:0000313" key="2">
    <source>
        <dbReference type="EMBL" id="CAD8059531.1"/>
    </source>
</evidence>
<name>A0A8S1KYS0_9CILI</name>
<evidence type="ECO:0008006" key="4">
    <source>
        <dbReference type="Google" id="ProtNLM"/>
    </source>
</evidence>
<feature type="transmembrane region" description="Helical" evidence="1">
    <location>
        <begin position="30"/>
        <end position="46"/>
    </location>
</feature>
<comment type="caution">
    <text evidence="2">The sequence shown here is derived from an EMBL/GenBank/DDBJ whole genome shotgun (WGS) entry which is preliminary data.</text>
</comment>
<dbReference type="OrthoDB" id="300286at2759"/>
<dbReference type="EMBL" id="CAJJDN010000013">
    <property type="protein sequence ID" value="CAD8059531.1"/>
    <property type="molecule type" value="Genomic_DNA"/>
</dbReference>
<keyword evidence="3" id="KW-1185">Reference proteome</keyword>
<keyword evidence="1" id="KW-1133">Transmembrane helix</keyword>
<dbReference type="AlphaFoldDB" id="A0A8S1KYS0"/>
<feature type="transmembrane region" description="Helical" evidence="1">
    <location>
        <begin position="157"/>
        <end position="174"/>
    </location>
</feature>
<sequence>MNYITLRFNNSEFEHRYSLQRKSLQLQSQTVYRIFLILLILLEILGDIMQKKWVETILNLFALLIMLFGYIFKQQLTNLNNTLTFIAILIYNVQHPIKYGILNHTNDKEVLENYFLCLGTLAIISQWSYLMKTFITIIILFLNIISICLVSDDWREILIFIFSSILAIYSYYTHERQTRISFILMNNKGIIEENLYKQIDIQSYVVHYNLRNNSFDLIRQNSFTQISENKQHSFINFIRSMKVILFSKRRRKSILQSSYMLNQTNKINLEQFLFYLFMDHEKMQEITKNCTADDQTYEIIGLIGLDVHHIKIIRTIDTKPCLIILIKENKRESQYKSLKYKLKISNKLLNQVQESIQSRIRVCLIYIKQMLQQKMLQKKITQEIYKYKIISFLNSQITKTYTDINNIQDFANLNSKFTRIVLNNFDLKNCIQECIQIINLLFPEKEQKKFQIISHLIDNRIHTDQKKLKQLIFNCLFFVFQNTEQIIIELKDEISDDDLNQKFIKFDIIYSGQIFTAEKISKLPILNPQSLEELRHNSYQQLNLEIPIALMIIRQIGPYKQIQFKQNAVQKQNTLTFYLFRSLEDFHLIPIISLHPSDNLITNQKFFKKSSNDYKPEKQYQTEEPHLDTFRQISEQMISKC</sequence>
<keyword evidence="1" id="KW-0472">Membrane</keyword>
<feature type="transmembrane region" description="Helical" evidence="1">
    <location>
        <begin position="53"/>
        <end position="72"/>
    </location>
</feature>
<gene>
    <name evidence="2" type="ORF">PSON_ATCC_30995.1.T0130320</name>
</gene>
<proteinExistence type="predicted"/>
<feature type="transmembrane region" description="Helical" evidence="1">
    <location>
        <begin position="129"/>
        <end position="150"/>
    </location>
</feature>